<dbReference type="Pfam" id="PF13614">
    <property type="entry name" value="AAA_31"/>
    <property type="match status" value="1"/>
</dbReference>
<gene>
    <name evidence="10" type="ORF">EQG66_05310</name>
</gene>
<dbReference type="EMBL" id="SBKP01000003">
    <property type="protein sequence ID" value="RXR29953.1"/>
    <property type="molecule type" value="Genomic_DNA"/>
</dbReference>
<keyword evidence="4" id="KW-0547">Nucleotide-binding</keyword>
<evidence type="ECO:0000256" key="7">
    <source>
        <dbReference type="ARBA" id="ARBA00023137"/>
    </source>
</evidence>
<evidence type="ECO:0000256" key="6">
    <source>
        <dbReference type="ARBA" id="ARBA00022840"/>
    </source>
</evidence>
<dbReference type="Gene3D" id="3.40.50.300">
    <property type="entry name" value="P-loop containing nucleotide triphosphate hydrolases"/>
    <property type="match status" value="1"/>
</dbReference>
<dbReference type="Proteomes" id="UP000290958">
    <property type="component" value="Unassembled WGS sequence"/>
</dbReference>
<reference evidence="11" key="1">
    <citation type="submission" date="2019-01" db="EMBL/GenBank/DDBJ databases">
        <title>Cytophagaceae bacterium strain CAR-16.</title>
        <authorList>
            <person name="Chen W.-M."/>
        </authorList>
    </citation>
    <scope>NUCLEOTIDE SEQUENCE [LARGE SCALE GENOMIC DNA]</scope>
    <source>
        <strain evidence="11">CHR27</strain>
    </source>
</reference>
<dbReference type="EC" id="2.7.10.2" evidence="2"/>
<evidence type="ECO:0000256" key="2">
    <source>
        <dbReference type="ARBA" id="ARBA00011903"/>
    </source>
</evidence>
<keyword evidence="6" id="KW-0067">ATP-binding</keyword>
<keyword evidence="7" id="KW-0829">Tyrosine-protein kinase</keyword>
<feature type="domain" description="AAA" evidence="9">
    <location>
        <begin position="97"/>
        <end position="219"/>
    </location>
</feature>
<evidence type="ECO:0000256" key="3">
    <source>
        <dbReference type="ARBA" id="ARBA00022679"/>
    </source>
</evidence>
<evidence type="ECO:0000313" key="11">
    <source>
        <dbReference type="Proteomes" id="UP000290958"/>
    </source>
</evidence>
<organism evidence="10 11">
    <name type="scientific">Sphingobium fluviale</name>
    <dbReference type="NCBI Taxonomy" id="2506423"/>
    <lineage>
        <taxon>Bacteria</taxon>
        <taxon>Pseudomonadati</taxon>
        <taxon>Pseudomonadota</taxon>
        <taxon>Alphaproteobacteria</taxon>
        <taxon>Sphingomonadales</taxon>
        <taxon>Sphingomonadaceae</taxon>
        <taxon>Sphingobium</taxon>
    </lineage>
</organism>
<name>A0A4Q1KJF9_9SPHN</name>
<accession>A0A4Q1KJF9</accession>
<dbReference type="RefSeq" id="WP_129403495.1">
    <property type="nucleotide sequence ID" value="NZ_SBKP01000003.1"/>
</dbReference>
<evidence type="ECO:0000256" key="5">
    <source>
        <dbReference type="ARBA" id="ARBA00022777"/>
    </source>
</evidence>
<evidence type="ECO:0000313" key="10">
    <source>
        <dbReference type="EMBL" id="RXR29953.1"/>
    </source>
</evidence>
<comment type="similarity">
    <text evidence="1">Belongs to the CpsD/CapB family.</text>
</comment>
<proteinExistence type="inferred from homology"/>
<dbReference type="NCBIfam" id="TIGR01007">
    <property type="entry name" value="eps_fam"/>
    <property type="match status" value="1"/>
</dbReference>
<keyword evidence="3 10" id="KW-0808">Transferase</keyword>
<evidence type="ECO:0000256" key="8">
    <source>
        <dbReference type="ARBA" id="ARBA00051245"/>
    </source>
</evidence>
<dbReference type="OrthoDB" id="230260at2"/>
<evidence type="ECO:0000256" key="4">
    <source>
        <dbReference type="ARBA" id="ARBA00022741"/>
    </source>
</evidence>
<dbReference type="InterPro" id="IPR050445">
    <property type="entry name" value="Bact_polysacc_biosynth/exp"/>
</dbReference>
<sequence length="268" mass="28709">MTQMDMPQREESEAMVEQQLSEQAETVADVTDATPETAEAGPLIIDETGQTVIGRSGFRFSRKIVALSAPNSVQAESFGSLQTHLKAKHIGDGRRSLAICAATPGVGTSYVAVNLAMSFAMAGLNTMLIDANMRSPGLEDYIAPDKAPAGLRQCLGDNEVEFGDVIQADVFPNLSLIYSGGIAPNPQELLASRAMSELLDTCLRDYDVTIVDTPPGHTSADARRIAMAVRYAMLVAKKDSSYVSDVKQLADELTSDRATVIGTFLNDF</sequence>
<dbReference type="PANTHER" id="PTHR32309:SF13">
    <property type="entry name" value="FERRIC ENTEROBACTIN TRANSPORT PROTEIN FEPE"/>
    <property type="match status" value="1"/>
</dbReference>
<dbReference type="InterPro" id="IPR005702">
    <property type="entry name" value="Wzc-like_C"/>
</dbReference>
<keyword evidence="5 10" id="KW-0418">Kinase</keyword>
<evidence type="ECO:0000259" key="9">
    <source>
        <dbReference type="Pfam" id="PF13614"/>
    </source>
</evidence>
<dbReference type="AlphaFoldDB" id="A0A4Q1KJF9"/>
<dbReference type="GO" id="GO:0004715">
    <property type="term" value="F:non-membrane spanning protein tyrosine kinase activity"/>
    <property type="evidence" value="ECO:0007669"/>
    <property type="project" value="UniProtKB-EC"/>
</dbReference>
<dbReference type="InterPro" id="IPR027417">
    <property type="entry name" value="P-loop_NTPase"/>
</dbReference>
<dbReference type="PANTHER" id="PTHR32309">
    <property type="entry name" value="TYROSINE-PROTEIN KINASE"/>
    <property type="match status" value="1"/>
</dbReference>
<dbReference type="GO" id="GO:0005524">
    <property type="term" value="F:ATP binding"/>
    <property type="evidence" value="ECO:0007669"/>
    <property type="project" value="UniProtKB-KW"/>
</dbReference>
<protein>
    <recommendedName>
        <fullName evidence="2">non-specific protein-tyrosine kinase</fullName>
        <ecNumber evidence="2">2.7.10.2</ecNumber>
    </recommendedName>
</protein>
<comment type="caution">
    <text evidence="10">The sequence shown here is derived from an EMBL/GenBank/DDBJ whole genome shotgun (WGS) entry which is preliminary data.</text>
</comment>
<dbReference type="InterPro" id="IPR025669">
    <property type="entry name" value="AAA_dom"/>
</dbReference>
<comment type="catalytic activity">
    <reaction evidence="8">
        <text>L-tyrosyl-[protein] + ATP = O-phospho-L-tyrosyl-[protein] + ADP + H(+)</text>
        <dbReference type="Rhea" id="RHEA:10596"/>
        <dbReference type="Rhea" id="RHEA-COMP:10136"/>
        <dbReference type="Rhea" id="RHEA-COMP:20101"/>
        <dbReference type="ChEBI" id="CHEBI:15378"/>
        <dbReference type="ChEBI" id="CHEBI:30616"/>
        <dbReference type="ChEBI" id="CHEBI:46858"/>
        <dbReference type="ChEBI" id="CHEBI:61978"/>
        <dbReference type="ChEBI" id="CHEBI:456216"/>
        <dbReference type="EC" id="2.7.10.2"/>
    </reaction>
</comment>
<evidence type="ECO:0000256" key="1">
    <source>
        <dbReference type="ARBA" id="ARBA00007316"/>
    </source>
</evidence>
<dbReference type="GO" id="GO:0005886">
    <property type="term" value="C:plasma membrane"/>
    <property type="evidence" value="ECO:0007669"/>
    <property type="project" value="TreeGrafter"/>
</dbReference>
<dbReference type="CDD" id="cd05387">
    <property type="entry name" value="BY-kinase"/>
    <property type="match status" value="1"/>
</dbReference>
<dbReference type="SUPFAM" id="SSF52540">
    <property type="entry name" value="P-loop containing nucleoside triphosphate hydrolases"/>
    <property type="match status" value="1"/>
</dbReference>
<keyword evidence="11" id="KW-1185">Reference proteome</keyword>